<proteinExistence type="predicted"/>
<dbReference type="AlphaFoldDB" id="A0A1M5PAJ8"/>
<dbReference type="EMBL" id="FQUP01000011">
    <property type="protein sequence ID" value="SHG98762.1"/>
    <property type="molecule type" value="Genomic_DNA"/>
</dbReference>
<accession>A0A1M5PAJ8</accession>
<evidence type="ECO:0000313" key="1">
    <source>
        <dbReference type="EMBL" id="SHG98762.1"/>
    </source>
</evidence>
<dbReference type="STRING" id="1122133.SAMN02745157_0107"/>
<organism evidence="1 2">
    <name type="scientific">Kaistia soli DSM 19436</name>
    <dbReference type="NCBI Taxonomy" id="1122133"/>
    <lineage>
        <taxon>Bacteria</taxon>
        <taxon>Pseudomonadati</taxon>
        <taxon>Pseudomonadota</taxon>
        <taxon>Alphaproteobacteria</taxon>
        <taxon>Hyphomicrobiales</taxon>
        <taxon>Kaistiaceae</taxon>
        <taxon>Kaistia</taxon>
    </lineage>
</organism>
<reference evidence="1 2" key="1">
    <citation type="submission" date="2016-11" db="EMBL/GenBank/DDBJ databases">
        <authorList>
            <person name="Jaros S."/>
            <person name="Januszkiewicz K."/>
            <person name="Wedrychowicz H."/>
        </authorList>
    </citation>
    <scope>NUCLEOTIDE SEQUENCE [LARGE SCALE GENOMIC DNA]</scope>
    <source>
        <strain evidence="1 2">DSM 19436</strain>
    </source>
</reference>
<sequence length="121" mass="12891">MATINIDQLAGDIVDALRGEITTGFQAISTFARNQSRRLAAQAALIAEGGITGQLDAEMLRFFDDQLKTMARNFARAVAERTMITLQRAWNAITDVVWGAVNAALGTVGIGGLPMPALGTR</sequence>
<protein>
    <recommendedName>
        <fullName evidence="3">Phasin protein</fullName>
    </recommendedName>
</protein>
<evidence type="ECO:0008006" key="3">
    <source>
        <dbReference type="Google" id="ProtNLM"/>
    </source>
</evidence>
<dbReference type="RefSeq" id="WP_073058616.1">
    <property type="nucleotide sequence ID" value="NZ_FQUP01000011.1"/>
</dbReference>
<dbReference type="Proteomes" id="UP000184485">
    <property type="component" value="Unassembled WGS sequence"/>
</dbReference>
<dbReference type="OrthoDB" id="5738159at2"/>
<gene>
    <name evidence="1" type="ORF">SAMN02745157_0107</name>
</gene>
<keyword evidence="2" id="KW-1185">Reference proteome</keyword>
<name>A0A1M5PAJ8_9HYPH</name>
<evidence type="ECO:0000313" key="2">
    <source>
        <dbReference type="Proteomes" id="UP000184485"/>
    </source>
</evidence>